<organism evidence="1 2">
    <name type="scientific">Sideroxydans lithotrophicus (strain ES-1)</name>
    <dbReference type="NCBI Taxonomy" id="580332"/>
    <lineage>
        <taxon>Bacteria</taxon>
        <taxon>Pseudomonadati</taxon>
        <taxon>Pseudomonadota</taxon>
        <taxon>Betaproteobacteria</taxon>
        <taxon>Nitrosomonadales</taxon>
        <taxon>Gallionellaceae</taxon>
        <taxon>Sideroxydans</taxon>
    </lineage>
</organism>
<dbReference type="eggNOG" id="COG1074">
    <property type="taxonomic scope" value="Bacteria"/>
</dbReference>
<proteinExistence type="predicted"/>
<name>D5CNP0_SIDLE</name>
<dbReference type="KEGG" id="slt:Slit_0714"/>
<dbReference type="Proteomes" id="UP000001625">
    <property type="component" value="Chromosome"/>
</dbReference>
<dbReference type="HOGENOM" id="CLU_2636094_0_0_4"/>
<dbReference type="EMBL" id="CP001965">
    <property type="protein sequence ID" value="ADE10953.1"/>
    <property type="molecule type" value="Genomic_DNA"/>
</dbReference>
<protein>
    <submittedName>
        <fullName evidence="1">Uncharacterized protein</fullName>
    </submittedName>
</protein>
<keyword evidence="2" id="KW-1185">Reference proteome</keyword>
<gene>
    <name evidence="1" type="ordered locus">Slit_0714</name>
</gene>
<sequence>MESRIFAALSSAQMAGMRKLTHVLDALRYRGACSEMPVIHAKGELKRIDRLAELDDEVWGDCKLDDSEDGSYRTQIR</sequence>
<dbReference type="AlphaFoldDB" id="D5CNP0"/>
<evidence type="ECO:0000313" key="1">
    <source>
        <dbReference type="EMBL" id="ADE10953.1"/>
    </source>
</evidence>
<evidence type="ECO:0000313" key="2">
    <source>
        <dbReference type="Proteomes" id="UP000001625"/>
    </source>
</evidence>
<accession>D5CNP0</accession>
<dbReference type="OrthoDB" id="5905204at2"/>
<dbReference type="RefSeq" id="WP_013028852.1">
    <property type="nucleotide sequence ID" value="NC_013959.1"/>
</dbReference>
<reference evidence="1 2" key="1">
    <citation type="submission" date="2010-03" db="EMBL/GenBank/DDBJ databases">
        <title>Complete sequence of Sideroxydans lithotrophicus ES-1.</title>
        <authorList>
            <consortium name="US DOE Joint Genome Institute"/>
            <person name="Lucas S."/>
            <person name="Copeland A."/>
            <person name="Lapidus A."/>
            <person name="Cheng J.-F."/>
            <person name="Bruce D."/>
            <person name="Goodwin L."/>
            <person name="Pitluck S."/>
            <person name="Munk A.C."/>
            <person name="Detter J.C."/>
            <person name="Han C."/>
            <person name="Tapia R."/>
            <person name="Larimer F."/>
            <person name="Land M."/>
            <person name="Hauser L."/>
            <person name="Kyrpides N."/>
            <person name="Ivanova N."/>
            <person name="Emerson D."/>
            <person name="Woyke T."/>
        </authorList>
    </citation>
    <scope>NUCLEOTIDE SEQUENCE [LARGE SCALE GENOMIC DNA]</scope>
    <source>
        <strain evidence="1 2">ES-1</strain>
    </source>
</reference>